<name>A0AAN9JN98_CLITE</name>
<gene>
    <name evidence="9" type="ORF">RJT34_13069</name>
</gene>
<keyword evidence="3" id="KW-0833">Ubl conjugation pathway</keyword>
<dbReference type="InterPro" id="IPR012462">
    <property type="entry name" value="UFSP1/2_DUB_cat"/>
</dbReference>
<evidence type="ECO:0000259" key="8">
    <source>
        <dbReference type="Pfam" id="PF20908"/>
    </source>
</evidence>
<feature type="domain" description="UFSP2 second" evidence="8">
    <location>
        <begin position="289"/>
        <end position="406"/>
    </location>
</feature>
<evidence type="ECO:0000256" key="3">
    <source>
        <dbReference type="ARBA" id="ARBA00022786"/>
    </source>
</evidence>
<dbReference type="FunFam" id="3.90.70.130:FF:000001">
    <property type="entry name" value="Probable Ufm1-specific protease 2"/>
    <property type="match status" value="1"/>
</dbReference>
<dbReference type="AlphaFoldDB" id="A0AAN9JN98"/>
<evidence type="ECO:0000259" key="7">
    <source>
        <dbReference type="Pfam" id="PF07910"/>
    </source>
</evidence>
<evidence type="ECO:0000256" key="2">
    <source>
        <dbReference type="ARBA" id="ARBA00022670"/>
    </source>
</evidence>
<dbReference type="Pfam" id="PF20908">
    <property type="entry name" value="UfSP2_N"/>
    <property type="match status" value="1"/>
</dbReference>
<dbReference type="InterPro" id="IPR049387">
    <property type="entry name" value="UFSP2-like_2nd"/>
</dbReference>
<dbReference type="GO" id="GO:0071567">
    <property type="term" value="F:deUFMylase activity"/>
    <property type="evidence" value="ECO:0007669"/>
    <property type="project" value="UniProtKB-ARBA"/>
</dbReference>
<evidence type="ECO:0000313" key="10">
    <source>
        <dbReference type="Proteomes" id="UP001359559"/>
    </source>
</evidence>
<evidence type="ECO:0000256" key="6">
    <source>
        <dbReference type="ARBA" id="ARBA00067779"/>
    </source>
</evidence>
<dbReference type="SUPFAM" id="SSF54001">
    <property type="entry name" value="Cysteine proteinases"/>
    <property type="match status" value="1"/>
</dbReference>
<dbReference type="Gene3D" id="3.90.70.130">
    <property type="match status" value="1"/>
</dbReference>
<dbReference type="PANTHER" id="PTHR48153">
    <property type="entry name" value="UFM1-SPECIFIC PROTEASE 2"/>
    <property type="match status" value="1"/>
</dbReference>
<keyword evidence="4" id="KW-0378">Hydrolase</keyword>
<comment type="caution">
    <text evidence="9">The sequence shown here is derived from an EMBL/GenBank/DDBJ whole genome shotgun (WGS) entry which is preliminary data.</text>
</comment>
<proteinExistence type="inferred from homology"/>
<evidence type="ECO:0000256" key="4">
    <source>
        <dbReference type="ARBA" id="ARBA00022801"/>
    </source>
</evidence>
<keyword evidence="2" id="KW-0645">Protease</keyword>
<keyword evidence="10" id="KW-1185">Reference proteome</keyword>
<accession>A0AAN9JN98</accession>
<evidence type="ECO:0000256" key="1">
    <source>
        <dbReference type="ARBA" id="ARBA00008552"/>
    </source>
</evidence>
<feature type="domain" description="UFSP1/2/DUB catalytic" evidence="7">
    <location>
        <begin position="439"/>
        <end position="629"/>
    </location>
</feature>
<comment type="similarity">
    <text evidence="1">Belongs to the peptidase C78 family.</text>
</comment>
<dbReference type="InterPro" id="IPR038765">
    <property type="entry name" value="Papain-like_cys_pep_sf"/>
</dbReference>
<dbReference type="PANTHER" id="PTHR48153:SF2">
    <property type="entry name" value="UFM1-SPECIFIC PROTEASE 2"/>
    <property type="match status" value="1"/>
</dbReference>
<keyword evidence="5" id="KW-0788">Thiol protease</keyword>
<sequence>MDSNRSVRLLCRPKHLTKGSDPGIHYWLVGSPFFPPLTVASFLRCTHSPSSPDLQKESYDLRSLIAKGFQVIGAIASGDHTSARAAVDAARQLRNLLHGEATDQPVIGAVSDPDSGELRFFVSESENLESVSSVAQEPHPEKIVWENGCLLHCELPIKLPLYYSLKNPTDVEKAYLQATEAVIAKLRDPQAVFILETLNKTSQDIPPPVIVRGVQLDFNADLSKIKCLAEGDDGPNASSLTCSYFSSSRKASSPVFSAENADTIQVSVHFNSVCSSSASTVPVAEYFPVEEEARLIVVDLKLDVLCYSSRELPLKYAVSSLIIPGLVDQLNILQNLMMPNLLAQHPRLKSYHFSPPGILHPVTVFYELSFGETEMKQVEVRRSLHSRLGLPHDRPLLRISNALDFSKLKNNGIVSLQKGSTLLRDVHIGIPSSGVSGGTVSLVQGSYEYFHYLQDGYNDSGWGCAYRSLQTIISWFRLQNYTSIEVPSHREIQQTLVEIGDKDPSFIGSREWIGAIELSFVLDKLLGVTCKVINVRSGAELPEKCRELALHFESQGTPVMIGGGVLAYTLLGVDYNEASGDCAFLILDPHYTGADDLKKIANGGWCGWKKAVDNKGKNFFLHDKFYNLLLPQRPNMV</sequence>
<dbReference type="Proteomes" id="UP001359559">
    <property type="component" value="Unassembled WGS sequence"/>
</dbReference>
<dbReference type="EMBL" id="JAYKXN010000003">
    <property type="protein sequence ID" value="KAK7302187.1"/>
    <property type="molecule type" value="Genomic_DNA"/>
</dbReference>
<dbReference type="GO" id="GO:0006508">
    <property type="term" value="P:proteolysis"/>
    <property type="evidence" value="ECO:0007669"/>
    <property type="project" value="UniProtKB-KW"/>
</dbReference>
<dbReference type="Pfam" id="PF07910">
    <property type="entry name" value="Peptidase_C78"/>
    <property type="match status" value="1"/>
</dbReference>
<reference evidence="9 10" key="1">
    <citation type="submission" date="2024-01" db="EMBL/GenBank/DDBJ databases">
        <title>The genomes of 5 underutilized Papilionoideae crops provide insights into root nodulation and disease resistance.</title>
        <authorList>
            <person name="Yuan L."/>
        </authorList>
    </citation>
    <scope>NUCLEOTIDE SEQUENCE [LARGE SCALE GENOMIC DNA]</scope>
    <source>
        <strain evidence="9">LY-2023</strain>
        <tissue evidence="9">Leaf</tissue>
    </source>
</reference>
<organism evidence="9 10">
    <name type="scientific">Clitoria ternatea</name>
    <name type="common">Butterfly pea</name>
    <dbReference type="NCBI Taxonomy" id="43366"/>
    <lineage>
        <taxon>Eukaryota</taxon>
        <taxon>Viridiplantae</taxon>
        <taxon>Streptophyta</taxon>
        <taxon>Embryophyta</taxon>
        <taxon>Tracheophyta</taxon>
        <taxon>Spermatophyta</taxon>
        <taxon>Magnoliopsida</taxon>
        <taxon>eudicotyledons</taxon>
        <taxon>Gunneridae</taxon>
        <taxon>Pentapetalae</taxon>
        <taxon>rosids</taxon>
        <taxon>fabids</taxon>
        <taxon>Fabales</taxon>
        <taxon>Fabaceae</taxon>
        <taxon>Papilionoideae</taxon>
        <taxon>50 kb inversion clade</taxon>
        <taxon>NPAAA clade</taxon>
        <taxon>indigoferoid/millettioid clade</taxon>
        <taxon>Phaseoleae</taxon>
        <taxon>Clitoria</taxon>
    </lineage>
</organism>
<evidence type="ECO:0000256" key="5">
    <source>
        <dbReference type="ARBA" id="ARBA00022807"/>
    </source>
</evidence>
<evidence type="ECO:0000313" key="9">
    <source>
        <dbReference type="EMBL" id="KAK7302187.1"/>
    </source>
</evidence>
<protein>
    <recommendedName>
        <fullName evidence="6">Probable Ufm1-specific protease</fullName>
    </recommendedName>
</protein>